<dbReference type="PANTHER" id="PTHR10665">
    <property type="entry name" value="RECOMBINING BINDING PROTEIN SUPPRESSOR OF HAIRLESS"/>
    <property type="match status" value="1"/>
</dbReference>
<dbReference type="SUPFAM" id="SSF110217">
    <property type="entry name" value="DNA-binding protein LAG-1 (CSL)"/>
    <property type="match status" value="1"/>
</dbReference>
<dbReference type="InterPro" id="IPR013783">
    <property type="entry name" value="Ig-like_fold"/>
</dbReference>
<dbReference type="SUPFAM" id="SSF49417">
    <property type="entry name" value="p53-like transcription factors"/>
    <property type="match status" value="1"/>
</dbReference>
<dbReference type="EMBL" id="JARBDR010000921">
    <property type="protein sequence ID" value="KAJ8299326.1"/>
    <property type="molecule type" value="Genomic_DNA"/>
</dbReference>
<evidence type="ECO:0000256" key="3">
    <source>
        <dbReference type="ARBA" id="ARBA00023015"/>
    </source>
</evidence>
<dbReference type="SMART" id="SM01267">
    <property type="entry name" value="LAG1_DNAbind"/>
    <property type="match status" value="1"/>
</dbReference>
<dbReference type="SUPFAM" id="SSF81296">
    <property type="entry name" value="E set domains"/>
    <property type="match status" value="1"/>
</dbReference>
<dbReference type="Gene3D" id="2.60.40.10">
    <property type="entry name" value="Immunoglobulins"/>
    <property type="match status" value="1"/>
</dbReference>
<evidence type="ECO:0000259" key="8">
    <source>
        <dbReference type="SMART" id="SM01267"/>
    </source>
</evidence>
<name>A0ABQ9E4I1_TEGGR</name>
<evidence type="ECO:0000256" key="4">
    <source>
        <dbReference type="ARBA" id="ARBA00023125"/>
    </source>
</evidence>
<dbReference type="InterPro" id="IPR015351">
    <property type="entry name" value="RBP-J/Cbf11/Cbf12_DNA-bd"/>
</dbReference>
<reference evidence="10 11" key="1">
    <citation type="submission" date="2022-12" db="EMBL/GenBank/DDBJ databases">
        <title>Chromosome-level genome of Tegillarca granosa.</title>
        <authorList>
            <person name="Kim J."/>
        </authorList>
    </citation>
    <scope>NUCLEOTIDE SEQUENCE [LARGE SCALE GENOMIC DNA]</scope>
    <source>
        <strain evidence="10">Teg-2019</strain>
        <tissue evidence="10">Adductor muscle</tissue>
    </source>
</reference>
<evidence type="ECO:0000259" key="9">
    <source>
        <dbReference type="SMART" id="SM01268"/>
    </source>
</evidence>
<gene>
    <name evidence="10" type="ORF">KUTeg_023386</name>
</gene>
<dbReference type="InterPro" id="IPR015350">
    <property type="entry name" value="Beta-trefoil_DNA-bd_dom"/>
</dbReference>
<accession>A0ABQ9E4I1</accession>
<evidence type="ECO:0000256" key="7">
    <source>
        <dbReference type="SAM" id="MobiDB-lite"/>
    </source>
</evidence>
<keyword evidence="6" id="KW-0539">Nucleus</keyword>
<dbReference type="InterPro" id="IPR037095">
    <property type="entry name" value="RBP-J/Cbf11_DNA-bd_sf"/>
</dbReference>
<dbReference type="Proteomes" id="UP001217089">
    <property type="component" value="Unassembled WGS sequence"/>
</dbReference>
<protein>
    <recommendedName>
        <fullName evidence="12">Recombining binding protein suppressor of hairless</fullName>
    </recommendedName>
</protein>
<feature type="region of interest" description="Disordered" evidence="7">
    <location>
        <begin position="163"/>
        <end position="188"/>
    </location>
</feature>
<dbReference type="InterPro" id="IPR008967">
    <property type="entry name" value="p53-like_TF_DNA-bd_sf"/>
</dbReference>
<comment type="caution">
    <text evidence="10">The sequence shown here is derived from an EMBL/GenBank/DDBJ whole genome shotgun (WGS) entry which is preliminary data.</text>
</comment>
<dbReference type="InterPro" id="IPR038007">
    <property type="entry name" value="RBP-Jkappa_IPT"/>
</dbReference>
<evidence type="ECO:0000313" key="10">
    <source>
        <dbReference type="EMBL" id="KAJ8299326.1"/>
    </source>
</evidence>
<feature type="domain" description="RBP-J/Cbf11/Cbf12 DNA binding" evidence="8">
    <location>
        <begin position="215"/>
        <end position="346"/>
    </location>
</feature>
<dbReference type="Pfam" id="PF20144">
    <property type="entry name" value="TIG_SUH"/>
    <property type="match status" value="1"/>
</dbReference>
<dbReference type="InterPro" id="IPR040159">
    <property type="entry name" value="CLS_fam"/>
</dbReference>
<evidence type="ECO:0000256" key="5">
    <source>
        <dbReference type="ARBA" id="ARBA00023163"/>
    </source>
</evidence>
<sequence length="600" mass="66465">MNENLYISQGDYGYTIGANLDRTHTLLGYTQHDGSTNGLTENGKQERFSLLHNGENIYGGPVGPEMMSNTTSGLHRRLNGHMAHASFENPVDLTSSKLVDVNGLVKSEGNQCNTYGAHNVVTSSVSVGIPNQHHDASHLIPGTLTPPDKVNDLVSMTTSPLGITMPQSIQAPPSPISTPSPRYSSNGCEYRSQCQEQRLTREAMKKYLKDRGDQILVILHAKVAQKSYGNEKRFFCPPPCIYLFGNGWKRKKEELELEAKSEHESQVVAFMGIGNSDQEMVQLNLEGKHYCAAKTLYISDSDKRKHFMLTVKMFYGIGQDIGVFFSKRIKVISKPSKKKQSLKNADLCIASGTKVALFNRLRSQTVSTRYLHVENVDDNEGESEEFTVRDGYIHYGATVKLVCSVTGMALPRLIIRKVDKQTAILDADDPATPCPKEPNKEMINDGASWTIISTDKAEYTFYEGMGPVKNSVTPVPVVNSLHLNGGGDVAMLELAGENFTPTLRVWFGDVEAETMFRCDEAMFCVVPDISAFRAGWRWVRQPLQVPVLLVRNDGIIYSTGLTFTYTPEPGPRQHVREVDRVIQGSISSPDSTSSHFTSPL</sequence>
<proteinExistence type="inferred from homology"/>
<dbReference type="CDD" id="cd01176">
    <property type="entry name" value="IPT_RBP-Jkappa"/>
    <property type="match status" value="1"/>
</dbReference>
<dbReference type="SMART" id="SM01268">
    <property type="entry name" value="BTD"/>
    <property type="match status" value="1"/>
</dbReference>
<dbReference type="Gene3D" id="2.60.40.1450">
    <property type="entry name" value="LAG1, DNA binding domain"/>
    <property type="match status" value="1"/>
</dbReference>
<keyword evidence="3" id="KW-0805">Transcription regulation</keyword>
<feature type="domain" description="Beta-trefoil DNA-binding" evidence="9">
    <location>
        <begin position="347"/>
        <end position="449"/>
    </location>
</feature>
<keyword evidence="5" id="KW-0804">Transcription</keyword>
<evidence type="ECO:0000256" key="1">
    <source>
        <dbReference type="ARBA" id="ARBA00004123"/>
    </source>
</evidence>
<dbReference type="Pfam" id="PF09271">
    <property type="entry name" value="LAG1-DNAbind"/>
    <property type="match status" value="1"/>
</dbReference>
<evidence type="ECO:0000313" key="11">
    <source>
        <dbReference type="Proteomes" id="UP001217089"/>
    </source>
</evidence>
<comment type="similarity">
    <text evidence="2">Belongs to the Su(H) family.</text>
</comment>
<evidence type="ECO:0008006" key="12">
    <source>
        <dbReference type="Google" id="ProtNLM"/>
    </source>
</evidence>
<evidence type="ECO:0000256" key="6">
    <source>
        <dbReference type="ARBA" id="ARBA00023242"/>
    </source>
</evidence>
<organism evidence="10 11">
    <name type="scientific">Tegillarca granosa</name>
    <name type="common">Malaysian cockle</name>
    <name type="synonym">Anadara granosa</name>
    <dbReference type="NCBI Taxonomy" id="220873"/>
    <lineage>
        <taxon>Eukaryota</taxon>
        <taxon>Metazoa</taxon>
        <taxon>Spiralia</taxon>
        <taxon>Lophotrochozoa</taxon>
        <taxon>Mollusca</taxon>
        <taxon>Bivalvia</taxon>
        <taxon>Autobranchia</taxon>
        <taxon>Pteriomorphia</taxon>
        <taxon>Arcoida</taxon>
        <taxon>Arcoidea</taxon>
        <taxon>Arcidae</taxon>
        <taxon>Tegillarca</taxon>
    </lineage>
</organism>
<dbReference type="Pfam" id="PF09270">
    <property type="entry name" value="BTD"/>
    <property type="match status" value="1"/>
</dbReference>
<dbReference type="InterPro" id="IPR014756">
    <property type="entry name" value="Ig_E-set"/>
</dbReference>
<keyword evidence="4" id="KW-0238">DNA-binding</keyword>
<dbReference type="Gene3D" id="2.80.10.50">
    <property type="match status" value="1"/>
</dbReference>
<keyword evidence="11" id="KW-1185">Reference proteome</keyword>
<evidence type="ECO:0000256" key="2">
    <source>
        <dbReference type="ARBA" id="ARBA00009704"/>
    </source>
</evidence>
<comment type="subcellular location">
    <subcellularLocation>
        <location evidence="1">Nucleus</location>
    </subcellularLocation>
</comment>
<dbReference type="InterPro" id="IPR036358">
    <property type="entry name" value="BTD_sf"/>
</dbReference>